<sequence length="114" mass="12075">MLSHSLVSLADELLADARAAHTGRSAKTLHGGRDHALRQTLLAFAAGKRTGKHESPGEATLQVLRGKVVLSTDDGVWEGTEGEYLVLPAQQHDLEAVEDAVVLLTTAVTTHSEA</sequence>
<dbReference type="eggNOG" id="COG1917">
    <property type="taxonomic scope" value="Bacteria"/>
</dbReference>
<dbReference type="PANTHER" id="PTHR37694">
    <property type="entry name" value="SLR8022 PROTEIN"/>
    <property type="match status" value="1"/>
</dbReference>
<gene>
    <name evidence="1" type="ORF">SacxiDRAFT_1844</name>
</gene>
<dbReference type="InterPro" id="IPR011051">
    <property type="entry name" value="RmlC_Cupin_sf"/>
</dbReference>
<keyword evidence="2" id="KW-1185">Reference proteome</keyword>
<dbReference type="RefSeq" id="WP_006238234.1">
    <property type="nucleotide sequence ID" value="NZ_JH636049.1"/>
</dbReference>
<protein>
    <recommendedName>
        <fullName evidence="3">LuxR family transcriptional regulator</fullName>
    </recommendedName>
</protein>
<dbReference type="PANTHER" id="PTHR37694:SF1">
    <property type="entry name" value="SLR8022 PROTEIN"/>
    <property type="match status" value="1"/>
</dbReference>
<reference evidence="1 2" key="1">
    <citation type="submission" date="2012-01" db="EMBL/GenBank/DDBJ databases">
        <title>Improved High-Quality Draft sequence of Saccharomonospora xinjiangensis XJ-54.</title>
        <authorList>
            <consortium name="US DOE Joint Genome Institute"/>
            <person name="Lucas S."/>
            <person name="Han J."/>
            <person name="Lapidus A."/>
            <person name="Cheng J.-F."/>
            <person name="Goodwin L."/>
            <person name="Pitluck S."/>
            <person name="Peters L."/>
            <person name="Mikhailova N."/>
            <person name="Teshima H."/>
            <person name="Detter J.C."/>
            <person name="Han C."/>
            <person name="Tapia R."/>
            <person name="Land M."/>
            <person name="Hauser L."/>
            <person name="Kyrpides N."/>
            <person name="Ivanova N."/>
            <person name="Pagani I."/>
            <person name="Brambilla E.-M."/>
            <person name="Klenk H.-P."/>
            <person name="Woyke T."/>
        </authorList>
    </citation>
    <scope>NUCLEOTIDE SEQUENCE [LARGE SCALE GENOMIC DNA]</scope>
    <source>
        <strain evidence="1 2">XJ-54</strain>
    </source>
</reference>
<dbReference type="EMBL" id="JH636049">
    <property type="protein sequence ID" value="EID54085.1"/>
    <property type="molecule type" value="Genomic_DNA"/>
</dbReference>
<evidence type="ECO:0000313" key="1">
    <source>
        <dbReference type="EMBL" id="EID54085.1"/>
    </source>
</evidence>
<proteinExistence type="predicted"/>
<accession>I0V1T2</accession>
<evidence type="ECO:0008006" key="3">
    <source>
        <dbReference type="Google" id="ProtNLM"/>
    </source>
</evidence>
<dbReference type="InterPro" id="IPR014710">
    <property type="entry name" value="RmlC-like_jellyroll"/>
</dbReference>
<dbReference type="AlphaFoldDB" id="I0V1T2"/>
<dbReference type="SUPFAM" id="SSF51182">
    <property type="entry name" value="RmlC-like cupins"/>
    <property type="match status" value="1"/>
</dbReference>
<dbReference type="OrthoDB" id="5190473at2"/>
<dbReference type="STRING" id="882086.SacxiDRAFT_1844"/>
<evidence type="ECO:0000313" key="2">
    <source>
        <dbReference type="Proteomes" id="UP000004691"/>
    </source>
</evidence>
<organism evidence="1 2">
    <name type="scientific">Saccharomonospora xinjiangensis XJ-54</name>
    <dbReference type="NCBI Taxonomy" id="882086"/>
    <lineage>
        <taxon>Bacteria</taxon>
        <taxon>Bacillati</taxon>
        <taxon>Actinomycetota</taxon>
        <taxon>Actinomycetes</taxon>
        <taxon>Pseudonocardiales</taxon>
        <taxon>Pseudonocardiaceae</taxon>
        <taxon>Saccharomonospora</taxon>
    </lineage>
</organism>
<dbReference type="Proteomes" id="UP000004691">
    <property type="component" value="Unassembled WGS sequence"/>
</dbReference>
<dbReference type="CDD" id="cd02230">
    <property type="entry name" value="cupin_HP0902-like"/>
    <property type="match status" value="1"/>
</dbReference>
<dbReference type="Gene3D" id="2.60.120.10">
    <property type="entry name" value="Jelly Rolls"/>
    <property type="match status" value="1"/>
</dbReference>
<dbReference type="HOGENOM" id="CLU_141675_1_0_11"/>
<name>I0V1T2_9PSEU</name>